<feature type="domain" description="Cadherin" evidence="12">
    <location>
        <begin position="120"/>
        <end position="230"/>
    </location>
</feature>
<feature type="chain" id="PRO_5037710302" evidence="11">
    <location>
        <begin position="19"/>
        <end position="569"/>
    </location>
</feature>
<reference evidence="14" key="1">
    <citation type="submission" date="2022-11" db="UniProtKB">
        <authorList>
            <consortium name="WormBaseParasite"/>
        </authorList>
    </citation>
    <scope>IDENTIFICATION</scope>
</reference>
<dbReference type="PROSITE" id="PS00232">
    <property type="entry name" value="CADHERIN_1"/>
    <property type="match status" value="2"/>
</dbReference>
<feature type="domain" description="Cadherin" evidence="12">
    <location>
        <begin position="400"/>
        <end position="441"/>
    </location>
</feature>
<dbReference type="InterPro" id="IPR020894">
    <property type="entry name" value="Cadherin_CS"/>
</dbReference>
<dbReference type="Proteomes" id="UP000887569">
    <property type="component" value="Unplaced"/>
</dbReference>
<dbReference type="AlphaFoldDB" id="A0A915AZK6"/>
<evidence type="ECO:0000256" key="11">
    <source>
        <dbReference type="SAM" id="SignalP"/>
    </source>
</evidence>
<dbReference type="SMART" id="SM00112">
    <property type="entry name" value="CA"/>
    <property type="match status" value="4"/>
</dbReference>
<keyword evidence="8" id="KW-0472">Membrane</keyword>
<name>A0A915AZK6_PARUN</name>
<evidence type="ECO:0000256" key="2">
    <source>
        <dbReference type="ARBA" id="ARBA00022475"/>
    </source>
</evidence>
<keyword evidence="7" id="KW-1133">Transmembrane helix</keyword>
<dbReference type="GO" id="GO:0005509">
    <property type="term" value="F:calcium ion binding"/>
    <property type="evidence" value="ECO:0007669"/>
    <property type="project" value="UniProtKB-UniRule"/>
</dbReference>
<sequence length="569" mass="63302">MNDVILKVLILFLNYANAAELQREFRVSELAPVGHIIGYISGTALIGVKPNYYIVYPDNSGEVENYITVEEISGEISVKSELDYERRTSYDLLAIPVDGSQAIHVYVHVIDENDNSPTFPVPSIIIEISEYARLHSELTLPSASDPDAPPLSVEKYRIVSGNVNNAFRLSTRKLNSMLYVDLVVNGQLDREYRDHYDLLIEALDGGNPPRNGTLNVNVTVLDANDNAPIFSQSRYSVVIPCNVSANYVVATIEATDPDLGANANVTYSIAKNRPDVTSLFKIDSRTGVVRTTESTLEPGSSHELLIIASDQGLPQPLESSAFLTITVEKSTELRPQFDIVWLTDSGTPEIYENLTIGYVLARISVQEAKYDSELSMSGCDSLCMKQTDSSSVYLLIVCGPFDREFKQSYNILFLLKSDGKIILEHPIHLMILDINDNPPRFEHSLLRVTFNRSSDQFDVLRITATDADHDENARIHYSILDTNVFTIESDTGILRLQKEFDCSAGEVRFRVVAEDGGKPPLMSIVEVIADVVESNSRPPVFSKPLYEVSVKEDAEAGTCLLKVSRVLYW</sequence>
<dbReference type="WBParaSite" id="PgR019_g141_t03">
    <property type="protein sequence ID" value="PgR019_g141_t03"/>
    <property type="gene ID" value="PgR019_g141"/>
</dbReference>
<dbReference type="FunFam" id="2.60.40.60:FF:000033">
    <property type="entry name" value="FAT atypical cadherin 1"/>
    <property type="match status" value="1"/>
</dbReference>
<evidence type="ECO:0000313" key="14">
    <source>
        <dbReference type="WBParaSite" id="PgR019_g141_t03"/>
    </source>
</evidence>
<protein>
    <submittedName>
        <fullName evidence="14">Cadherin domain-containing protein</fullName>
    </submittedName>
</protein>
<dbReference type="Gene3D" id="2.60.40.60">
    <property type="entry name" value="Cadherins"/>
    <property type="match status" value="5"/>
</dbReference>
<keyword evidence="13" id="KW-1185">Reference proteome</keyword>
<evidence type="ECO:0000256" key="8">
    <source>
        <dbReference type="ARBA" id="ARBA00023136"/>
    </source>
</evidence>
<dbReference type="InterPro" id="IPR015919">
    <property type="entry name" value="Cadherin-like_sf"/>
</dbReference>
<dbReference type="Pfam" id="PF00028">
    <property type="entry name" value="Cadherin"/>
    <property type="match status" value="3"/>
</dbReference>
<dbReference type="SUPFAM" id="SSF49313">
    <property type="entry name" value="Cadherin-like"/>
    <property type="match status" value="5"/>
</dbReference>
<organism evidence="13 14">
    <name type="scientific">Parascaris univalens</name>
    <name type="common">Nematode worm</name>
    <dbReference type="NCBI Taxonomy" id="6257"/>
    <lineage>
        <taxon>Eukaryota</taxon>
        <taxon>Metazoa</taxon>
        <taxon>Ecdysozoa</taxon>
        <taxon>Nematoda</taxon>
        <taxon>Chromadorea</taxon>
        <taxon>Rhabditida</taxon>
        <taxon>Spirurina</taxon>
        <taxon>Ascaridomorpha</taxon>
        <taxon>Ascaridoidea</taxon>
        <taxon>Ascarididae</taxon>
        <taxon>Parascaris</taxon>
    </lineage>
</organism>
<evidence type="ECO:0000256" key="9">
    <source>
        <dbReference type="ARBA" id="ARBA00023180"/>
    </source>
</evidence>
<proteinExistence type="predicted"/>
<evidence type="ECO:0000256" key="10">
    <source>
        <dbReference type="PROSITE-ProRule" id="PRU00043"/>
    </source>
</evidence>
<evidence type="ECO:0000256" key="5">
    <source>
        <dbReference type="ARBA" id="ARBA00022737"/>
    </source>
</evidence>
<comment type="subcellular location">
    <subcellularLocation>
        <location evidence="1">Cell membrane</location>
        <topology evidence="1">Single-pass type I membrane protein</topology>
    </subcellularLocation>
</comment>
<dbReference type="FunFam" id="2.60.40.60:FF:000007">
    <property type="entry name" value="Protocadherin alpha 2"/>
    <property type="match status" value="1"/>
</dbReference>
<feature type="domain" description="Cadherin" evidence="12">
    <location>
        <begin position="19"/>
        <end position="119"/>
    </location>
</feature>
<feature type="domain" description="Cadherin" evidence="12">
    <location>
        <begin position="459"/>
        <end position="541"/>
    </location>
</feature>
<keyword evidence="2" id="KW-1003">Cell membrane</keyword>
<evidence type="ECO:0000256" key="6">
    <source>
        <dbReference type="ARBA" id="ARBA00022837"/>
    </source>
</evidence>
<keyword evidence="9" id="KW-0325">Glycoprotein</keyword>
<dbReference type="PROSITE" id="PS50268">
    <property type="entry name" value="CADHERIN_2"/>
    <property type="match status" value="5"/>
</dbReference>
<dbReference type="PANTHER" id="PTHR24026:SF126">
    <property type="entry name" value="PROTOCADHERIN FAT 4"/>
    <property type="match status" value="1"/>
</dbReference>
<dbReference type="CDD" id="cd11304">
    <property type="entry name" value="Cadherin_repeat"/>
    <property type="match status" value="4"/>
</dbReference>
<evidence type="ECO:0000256" key="3">
    <source>
        <dbReference type="ARBA" id="ARBA00022692"/>
    </source>
</evidence>
<dbReference type="GO" id="GO:0007156">
    <property type="term" value="P:homophilic cell adhesion via plasma membrane adhesion molecules"/>
    <property type="evidence" value="ECO:0007669"/>
    <property type="project" value="InterPro"/>
</dbReference>
<evidence type="ECO:0000259" key="12">
    <source>
        <dbReference type="PROSITE" id="PS50268"/>
    </source>
</evidence>
<evidence type="ECO:0000313" key="13">
    <source>
        <dbReference type="Proteomes" id="UP000887569"/>
    </source>
</evidence>
<feature type="domain" description="Cadherin" evidence="12">
    <location>
        <begin position="231"/>
        <end position="337"/>
    </location>
</feature>
<evidence type="ECO:0000256" key="4">
    <source>
        <dbReference type="ARBA" id="ARBA00022729"/>
    </source>
</evidence>
<evidence type="ECO:0000256" key="1">
    <source>
        <dbReference type="ARBA" id="ARBA00004251"/>
    </source>
</evidence>
<keyword evidence="3" id="KW-0812">Transmembrane</keyword>
<keyword evidence="6 10" id="KW-0106">Calcium</keyword>
<feature type="signal peptide" evidence="11">
    <location>
        <begin position="1"/>
        <end position="18"/>
    </location>
</feature>
<dbReference type="PRINTS" id="PR00205">
    <property type="entry name" value="CADHERIN"/>
</dbReference>
<dbReference type="GO" id="GO:0005886">
    <property type="term" value="C:plasma membrane"/>
    <property type="evidence" value="ECO:0007669"/>
    <property type="project" value="UniProtKB-SubCell"/>
</dbReference>
<accession>A0A915AZK6</accession>
<dbReference type="InterPro" id="IPR002126">
    <property type="entry name" value="Cadherin-like_dom"/>
</dbReference>
<keyword evidence="5" id="KW-0677">Repeat</keyword>
<dbReference type="PANTHER" id="PTHR24026">
    <property type="entry name" value="FAT ATYPICAL CADHERIN-RELATED"/>
    <property type="match status" value="1"/>
</dbReference>
<evidence type="ECO:0000256" key="7">
    <source>
        <dbReference type="ARBA" id="ARBA00022989"/>
    </source>
</evidence>
<keyword evidence="4 11" id="KW-0732">Signal</keyword>